<comment type="caution">
    <text evidence="1">The sequence shown here is derived from an EMBL/GenBank/DDBJ whole genome shotgun (WGS) entry which is preliminary data.</text>
</comment>
<dbReference type="AlphaFoldDB" id="A0A7L1QBB2"/>
<dbReference type="EMBL" id="VXBR01001436">
    <property type="protein sequence ID" value="NXO21189.1"/>
    <property type="molecule type" value="Genomic_DNA"/>
</dbReference>
<sequence length="88" mass="10191">HEGYNLYQCASQGRNPFWGVREISRYWVSPLYTHTSLWEAPSYLFWICGNRAYTRLPGDWAGSCTIGIIKPAFFMLPKNFENELGVPL</sequence>
<feature type="non-terminal residue" evidence="1">
    <location>
        <position position="88"/>
    </location>
</feature>
<organism evidence="1 2">
    <name type="scientific">Cisticola juncidis</name>
    <dbReference type="NCBI Taxonomy" id="52622"/>
    <lineage>
        <taxon>Eukaryota</taxon>
        <taxon>Metazoa</taxon>
        <taxon>Chordata</taxon>
        <taxon>Craniata</taxon>
        <taxon>Vertebrata</taxon>
        <taxon>Euteleostomi</taxon>
        <taxon>Archelosauria</taxon>
        <taxon>Archosauria</taxon>
        <taxon>Dinosauria</taxon>
        <taxon>Saurischia</taxon>
        <taxon>Theropoda</taxon>
        <taxon>Coelurosauria</taxon>
        <taxon>Aves</taxon>
        <taxon>Neognathae</taxon>
        <taxon>Neoaves</taxon>
        <taxon>Telluraves</taxon>
        <taxon>Australaves</taxon>
        <taxon>Passeriformes</taxon>
        <taxon>Sylvioidea</taxon>
        <taxon>Cisticolidae</taxon>
        <taxon>Cisticola</taxon>
    </lineage>
</organism>
<reference evidence="1 2" key="1">
    <citation type="submission" date="2019-09" db="EMBL/GenBank/DDBJ databases">
        <title>Bird 10,000 Genomes (B10K) Project - Family phase.</title>
        <authorList>
            <person name="Zhang G."/>
        </authorList>
    </citation>
    <scope>NUCLEOTIDE SEQUENCE [LARGE SCALE GENOMIC DNA]</scope>
    <source>
        <strain evidence="1">B10K-DU-002-30</strain>
        <tissue evidence="1">Muscle</tissue>
    </source>
</reference>
<feature type="non-terminal residue" evidence="1">
    <location>
        <position position="1"/>
    </location>
</feature>
<gene>
    <name evidence="1" type="primary">Erv31_2</name>
    <name evidence="1" type="ORF">CISJUN_R14977</name>
</gene>
<evidence type="ECO:0000313" key="1">
    <source>
        <dbReference type="EMBL" id="NXO21189.1"/>
    </source>
</evidence>
<evidence type="ECO:0000313" key="2">
    <source>
        <dbReference type="Proteomes" id="UP000546986"/>
    </source>
</evidence>
<keyword evidence="2" id="KW-1185">Reference proteome</keyword>
<name>A0A7L1QBB2_9PASS</name>
<proteinExistence type="predicted"/>
<accession>A0A7L1QBB2</accession>
<protein>
    <submittedName>
        <fullName evidence="1">ENR1 protein</fullName>
    </submittedName>
</protein>
<dbReference type="Proteomes" id="UP000546986">
    <property type="component" value="Unassembled WGS sequence"/>
</dbReference>